<dbReference type="AlphaFoldDB" id="A0A5A7SB70"/>
<dbReference type="OrthoDB" id="4324715at2"/>
<evidence type="ECO:0000256" key="2">
    <source>
        <dbReference type="ARBA" id="ARBA00023002"/>
    </source>
</evidence>
<evidence type="ECO:0000256" key="1">
    <source>
        <dbReference type="ARBA" id="ARBA00005854"/>
    </source>
</evidence>
<sequence>MAEVRYATADTLGDAVDGADAVLIWDFFSGALQTVWPRAKKLRWVHAASAGVDTLLFDSLVDSDVLVTNSRGVFDRPIAEFVLGSILAFAKGSAKSIALQAAGTWEHRQTEQIGGARALVVGTGSIGRETARLLTAVGMQVEGVGRTARTDDSDFGRVHASTELASLVRDVDYLVLLAPLTDQTRGLVDKAVLAAMPATARLINVGRGELVVTDHVVDALRAGVIAGAALDVFETEPLPPDHPLWSMEQVLITPHMSGDAVGWRDRLADLFIDNAFRYFDGKPLINVVDKKRGYVPG</sequence>
<feature type="domain" description="D-isomer specific 2-hydroxyacid dehydrogenase catalytic" evidence="5">
    <location>
        <begin position="8"/>
        <end position="288"/>
    </location>
</feature>
<organism evidence="7 8">
    <name type="scientific">Antrihabitans cavernicola</name>
    <dbReference type="NCBI Taxonomy" id="2495913"/>
    <lineage>
        <taxon>Bacteria</taxon>
        <taxon>Bacillati</taxon>
        <taxon>Actinomycetota</taxon>
        <taxon>Actinomycetes</taxon>
        <taxon>Mycobacteriales</taxon>
        <taxon>Nocardiaceae</taxon>
        <taxon>Antrihabitans</taxon>
    </lineage>
</organism>
<dbReference type="CDD" id="cd05300">
    <property type="entry name" value="2-Hacid_dh_1"/>
    <property type="match status" value="1"/>
</dbReference>
<dbReference type="PROSITE" id="PS00671">
    <property type="entry name" value="D_2_HYDROXYACID_DH_3"/>
    <property type="match status" value="1"/>
</dbReference>
<dbReference type="InterPro" id="IPR029753">
    <property type="entry name" value="D-isomer_DH_CS"/>
</dbReference>
<dbReference type="Proteomes" id="UP000322244">
    <property type="component" value="Unassembled WGS sequence"/>
</dbReference>
<keyword evidence="3" id="KW-0520">NAD</keyword>
<gene>
    <name evidence="7" type="ORF">FOY51_12375</name>
</gene>
<dbReference type="PANTHER" id="PTHR43333:SF1">
    <property type="entry name" value="D-ISOMER SPECIFIC 2-HYDROXYACID DEHYDROGENASE NAD-BINDING DOMAIN-CONTAINING PROTEIN"/>
    <property type="match status" value="1"/>
</dbReference>
<dbReference type="GO" id="GO:0016616">
    <property type="term" value="F:oxidoreductase activity, acting on the CH-OH group of donors, NAD or NADP as acceptor"/>
    <property type="evidence" value="ECO:0007669"/>
    <property type="project" value="InterPro"/>
</dbReference>
<comment type="caution">
    <text evidence="7">The sequence shown here is derived from an EMBL/GenBank/DDBJ whole genome shotgun (WGS) entry which is preliminary data.</text>
</comment>
<evidence type="ECO:0000313" key="7">
    <source>
        <dbReference type="EMBL" id="KAA0022774.1"/>
    </source>
</evidence>
<dbReference type="InterPro" id="IPR006139">
    <property type="entry name" value="D-isomer_2_OHA_DH_cat_dom"/>
</dbReference>
<dbReference type="PANTHER" id="PTHR43333">
    <property type="entry name" value="2-HACID_DH_C DOMAIN-CONTAINING PROTEIN"/>
    <property type="match status" value="1"/>
</dbReference>
<dbReference type="Pfam" id="PF02826">
    <property type="entry name" value="2-Hacid_dh_C"/>
    <property type="match status" value="1"/>
</dbReference>
<dbReference type="InterPro" id="IPR006140">
    <property type="entry name" value="D-isomer_DH_NAD-bd"/>
</dbReference>
<dbReference type="EMBL" id="VLNY01000005">
    <property type="protein sequence ID" value="KAA0022774.1"/>
    <property type="molecule type" value="Genomic_DNA"/>
</dbReference>
<keyword evidence="2 4" id="KW-0560">Oxidoreductase</keyword>
<proteinExistence type="inferred from homology"/>
<feature type="domain" description="D-isomer specific 2-hydroxyacid dehydrogenase NAD-binding" evidence="6">
    <location>
        <begin position="84"/>
        <end position="257"/>
    </location>
</feature>
<evidence type="ECO:0000313" key="8">
    <source>
        <dbReference type="Proteomes" id="UP000322244"/>
    </source>
</evidence>
<evidence type="ECO:0000256" key="4">
    <source>
        <dbReference type="RuleBase" id="RU003719"/>
    </source>
</evidence>
<dbReference type="SUPFAM" id="SSF52283">
    <property type="entry name" value="Formate/glycerate dehydrogenase catalytic domain-like"/>
    <property type="match status" value="1"/>
</dbReference>
<name>A0A5A7SB70_9NOCA</name>
<reference evidence="7 8" key="1">
    <citation type="submission" date="2019-07" db="EMBL/GenBank/DDBJ databases">
        <title>Rhodococcus cavernicolus sp. nov., isolated from a cave.</title>
        <authorList>
            <person name="Lee S.D."/>
        </authorList>
    </citation>
    <scope>NUCLEOTIDE SEQUENCE [LARGE SCALE GENOMIC DNA]</scope>
    <source>
        <strain evidence="7 8">C1-24</strain>
    </source>
</reference>
<dbReference type="GO" id="GO:0051287">
    <property type="term" value="F:NAD binding"/>
    <property type="evidence" value="ECO:0007669"/>
    <property type="project" value="InterPro"/>
</dbReference>
<dbReference type="SUPFAM" id="SSF51735">
    <property type="entry name" value="NAD(P)-binding Rossmann-fold domains"/>
    <property type="match status" value="1"/>
</dbReference>
<dbReference type="Gene3D" id="3.40.50.720">
    <property type="entry name" value="NAD(P)-binding Rossmann-like Domain"/>
    <property type="match status" value="2"/>
</dbReference>
<dbReference type="Pfam" id="PF00389">
    <property type="entry name" value="2-Hacid_dh"/>
    <property type="match status" value="1"/>
</dbReference>
<evidence type="ECO:0000256" key="3">
    <source>
        <dbReference type="ARBA" id="ARBA00023027"/>
    </source>
</evidence>
<evidence type="ECO:0000259" key="6">
    <source>
        <dbReference type="Pfam" id="PF02826"/>
    </source>
</evidence>
<dbReference type="InterPro" id="IPR036291">
    <property type="entry name" value="NAD(P)-bd_dom_sf"/>
</dbReference>
<evidence type="ECO:0000259" key="5">
    <source>
        <dbReference type="Pfam" id="PF00389"/>
    </source>
</evidence>
<comment type="similarity">
    <text evidence="1 4">Belongs to the D-isomer specific 2-hydroxyacid dehydrogenase family.</text>
</comment>
<accession>A0A5A7SB70</accession>
<keyword evidence="8" id="KW-1185">Reference proteome</keyword>
<protein>
    <submittedName>
        <fullName evidence="7">D-2-hydroxyacid dehydrogenase</fullName>
    </submittedName>
</protein>